<accession>A0A1Y6KUW9</accession>
<organism evidence="1 2">
    <name type="scientific">Photobacterium aquimaris</name>
    <dbReference type="NCBI Taxonomy" id="512643"/>
    <lineage>
        <taxon>Bacteria</taxon>
        <taxon>Pseudomonadati</taxon>
        <taxon>Pseudomonadota</taxon>
        <taxon>Gammaproteobacteria</taxon>
        <taxon>Vibrionales</taxon>
        <taxon>Vibrionaceae</taxon>
        <taxon>Photobacterium</taxon>
    </lineage>
</organism>
<protein>
    <submittedName>
        <fullName evidence="1">Uncharacterized protein</fullName>
    </submittedName>
</protein>
<gene>
    <name evidence="1" type="ORF">PAQU9191_01224</name>
</gene>
<reference evidence="2" key="1">
    <citation type="submission" date="2017-06" db="EMBL/GenBank/DDBJ databases">
        <authorList>
            <person name="Rodrigo-Torres L."/>
            <person name="Arahal R. D."/>
            <person name="Lucena T."/>
        </authorList>
    </citation>
    <scope>NUCLEOTIDE SEQUENCE [LARGE SCALE GENOMIC DNA]</scope>
    <source>
        <strain evidence="2">type strain: CECT 9192</strain>
    </source>
</reference>
<evidence type="ECO:0000313" key="1">
    <source>
        <dbReference type="EMBL" id="SMY15993.1"/>
    </source>
</evidence>
<keyword evidence="2" id="KW-1185">Reference proteome</keyword>
<evidence type="ECO:0000313" key="2">
    <source>
        <dbReference type="Proteomes" id="UP000196485"/>
    </source>
</evidence>
<dbReference type="Proteomes" id="UP000196485">
    <property type="component" value="Unassembled WGS sequence"/>
</dbReference>
<name>A0A1Y6KUW9_9GAMM</name>
<sequence>MDNSEFKKIKQEMSGKVNAIFDDFEESNNRLPTMEEFRVIIADTADNYLGPMEQNIIDGINTNLERQRIREKSLWDAITELEAEVRLRHDSDC</sequence>
<dbReference type="AlphaFoldDB" id="A0A1Y6KUW9"/>
<dbReference type="EMBL" id="FYAH01000002">
    <property type="protein sequence ID" value="SMY15993.1"/>
    <property type="molecule type" value="Genomic_DNA"/>
</dbReference>
<proteinExistence type="predicted"/>
<dbReference type="RefSeq" id="WP_087820138.1">
    <property type="nucleotide sequence ID" value="NZ_FYAH01000002.1"/>
</dbReference>